<dbReference type="Gene3D" id="3.40.50.1820">
    <property type="entry name" value="alpha/beta hydrolase"/>
    <property type="match status" value="1"/>
</dbReference>
<organism evidence="1 2">
    <name type="scientific">Ornithinimicrobium cerasi</name>
    <dbReference type="NCBI Taxonomy" id="2248773"/>
    <lineage>
        <taxon>Bacteria</taxon>
        <taxon>Bacillati</taxon>
        <taxon>Actinomycetota</taxon>
        <taxon>Actinomycetes</taxon>
        <taxon>Micrococcales</taxon>
        <taxon>Ornithinimicrobiaceae</taxon>
        <taxon>Ornithinimicrobium</taxon>
    </lineage>
</organism>
<dbReference type="Proteomes" id="UP000219688">
    <property type="component" value="Unassembled WGS sequence"/>
</dbReference>
<evidence type="ECO:0000313" key="1">
    <source>
        <dbReference type="EMBL" id="SOC55065.1"/>
    </source>
</evidence>
<proteinExistence type="predicted"/>
<reference evidence="2" key="1">
    <citation type="submission" date="2017-08" db="EMBL/GenBank/DDBJ databases">
        <authorList>
            <person name="Varghese N."/>
            <person name="Submissions S."/>
        </authorList>
    </citation>
    <scope>NUCLEOTIDE SEQUENCE [LARGE SCALE GENOMIC DNA]</scope>
    <source>
        <strain evidence="2">USBA17B2</strain>
    </source>
</reference>
<dbReference type="AlphaFoldDB" id="A0A285VLV8"/>
<dbReference type="SUPFAM" id="SSF53474">
    <property type="entry name" value="alpha/beta-Hydrolases"/>
    <property type="match status" value="1"/>
</dbReference>
<sequence length="369" mass="39670">MLLALLGVLGVGWYFSDRALTVRATGQAELGIRDAGEGRAALSREGYADYLGEHGIRTPVGATSVEDAAVVGVVGDILEDDGDEVVRAWEATEGTLPEEPVRALIDQDVFWPDPSAVDVPFSEVSVPGELGGLPAWVVEGEGEAATTWVLWVHGWGATREEALRYLPALHEAGVTILVPTYRNDAGAPADPSGRYRLGESEWRDAEAALVYAREQGAEQVVVLGWSIGAAISLQMMDRSEEADVVSALWLDSPLLDWRHTFAAQGRSAGLPGPMTDVAVWIIALRAGLDLDDYDWVARAQDLPAVPIHIEHPRGDTFVPNARSVALAEARPDVVTIEVDSDADHTRAWNADPDGYDARLAAWLAARLDG</sequence>
<dbReference type="EMBL" id="OBQK01000004">
    <property type="protein sequence ID" value="SOC55065.1"/>
    <property type="molecule type" value="Genomic_DNA"/>
</dbReference>
<name>A0A285VLV8_9MICO</name>
<gene>
    <name evidence="1" type="ORF">SAMN05421879_104136</name>
</gene>
<keyword evidence="2" id="KW-1185">Reference proteome</keyword>
<accession>A0A285VLV8</accession>
<dbReference type="InterPro" id="IPR029058">
    <property type="entry name" value="AB_hydrolase_fold"/>
</dbReference>
<protein>
    <recommendedName>
        <fullName evidence="3">AB hydrolase-1 domain-containing protein</fullName>
    </recommendedName>
</protein>
<evidence type="ECO:0000313" key="2">
    <source>
        <dbReference type="Proteomes" id="UP000219688"/>
    </source>
</evidence>
<evidence type="ECO:0008006" key="3">
    <source>
        <dbReference type="Google" id="ProtNLM"/>
    </source>
</evidence>